<evidence type="ECO:0008006" key="3">
    <source>
        <dbReference type="Google" id="ProtNLM"/>
    </source>
</evidence>
<gene>
    <name evidence="1" type="ORF">Pan181_01130</name>
</gene>
<organism evidence="1 2">
    <name type="scientific">Aeoliella mucimassa</name>
    <dbReference type="NCBI Taxonomy" id="2527972"/>
    <lineage>
        <taxon>Bacteria</taxon>
        <taxon>Pseudomonadati</taxon>
        <taxon>Planctomycetota</taxon>
        <taxon>Planctomycetia</taxon>
        <taxon>Pirellulales</taxon>
        <taxon>Lacipirellulaceae</taxon>
        <taxon>Aeoliella</taxon>
    </lineage>
</organism>
<dbReference type="GO" id="GO:0003677">
    <property type="term" value="F:DNA binding"/>
    <property type="evidence" value="ECO:0007669"/>
    <property type="project" value="InterPro"/>
</dbReference>
<keyword evidence="2" id="KW-1185">Reference proteome</keyword>
<name>A0A518AGV9_9BACT</name>
<evidence type="ECO:0000313" key="1">
    <source>
        <dbReference type="EMBL" id="QDU53934.1"/>
    </source>
</evidence>
<dbReference type="SUPFAM" id="SSF143422">
    <property type="entry name" value="Transposase IS200-like"/>
    <property type="match status" value="1"/>
</dbReference>
<dbReference type="AlphaFoldDB" id="A0A518AGV9"/>
<dbReference type="InterPro" id="IPR036515">
    <property type="entry name" value="Transposase_17_sf"/>
</dbReference>
<protein>
    <recommendedName>
        <fullName evidence="3">Transposase IS200-like domain-containing protein</fullName>
    </recommendedName>
</protein>
<dbReference type="GO" id="GO:0004803">
    <property type="term" value="F:transposase activity"/>
    <property type="evidence" value="ECO:0007669"/>
    <property type="project" value="InterPro"/>
</dbReference>
<reference evidence="1 2" key="1">
    <citation type="submission" date="2019-02" db="EMBL/GenBank/DDBJ databases">
        <title>Deep-cultivation of Planctomycetes and their phenomic and genomic characterization uncovers novel biology.</title>
        <authorList>
            <person name="Wiegand S."/>
            <person name="Jogler M."/>
            <person name="Boedeker C."/>
            <person name="Pinto D."/>
            <person name="Vollmers J."/>
            <person name="Rivas-Marin E."/>
            <person name="Kohn T."/>
            <person name="Peeters S.H."/>
            <person name="Heuer A."/>
            <person name="Rast P."/>
            <person name="Oberbeckmann S."/>
            <person name="Bunk B."/>
            <person name="Jeske O."/>
            <person name="Meyerdierks A."/>
            <person name="Storesund J.E."/>
            <person name="Kallscheuer N."/>
            <person name="Luecker S."/>
            <person name="Lage O.M."/>
            <person name="Pohl T."/>
            <person name="Merkel B.J."/>
            <person name="Hornburger P."/>
            <person name="Mueller R.-W."/>
            <person name="Bruemmer F."/>
            <person name="Labrenz M."/>
            <person name="Spormann A.M."/>
            <person name="Op den Camp H."/>
            <person name="Overmann J."/>
            <person name="Amann R."/>
            <person name="Jetten M.S.M."/>
            <person name="Mascher T."/>
            <person name="Medema M.H."/>
            <person name="Devos D.P."/>
            <person name="Kaster A.-K."/>
            <person name="Ovreas L."/>
            <person name="Rohde M."/>
            <person name="Galperin M.Y."/>
            <person name="Jogler C."/>
        </authorList>
    </citation>
    <scope>NUCLEOTIDE SEQUENCE [LARGE SCALE GENOMIC DNA]</scope>
    <source>
        <strain evidence="1 2">Pan181</strain>
    </source>
</reference>
<evidence type="ECO:0000313" key="2">
    <source>
        <dbReference type="Proteomes" id="UP000315750"/>
    </source>
</evidence>
<dbReference type="KEGG" id="amuc:Pan181_01130"/>
<proteinExistence type="predicted"/>
<dbReference type="Proteomes" id="UP000315750">
    <property type="component" value="Chromosome"/>
</dbReference>
<sequence>MVNLLKGAASRELCNRGLHPYQNYVQSGGRPPRMWGEHAWKTYLDSEESVENAIRYVEENPLKEGKPLQGWSFVTPFAGIDKGGWQTYH</sequence>
<accession>A0A518AGV9</accession>
<dbReference type="GO" id="GO:0006313">
    <property type="term" value="P:DNA transposition"/>
    <property type="evidence" value="ECO:0007669"/>
    <property type="project" value="InterPro"/>
</dbReference>
<dbReference type="EMBL" id="CP036278">
    <property type="protein sequence ID" value="QDU53934.1"/>
    <property type="molecule type" value="Genomic_DNA"/>
</dbReference>